<keyword evidence="2" id="KW-0472">Membrane</keyword>
<keyword evidence="2" id="KW-1133">Transmembrane helix</keyword>
<evidence type="ECO:0000313" key="4">
    <source>
        <dbReference type="Proteomes" id="UP001597417"/>
    </source>
</evidence>
<reference evidence="4" key="1">
    <citation type="journal article" date="2019" name="Int. J. Syst. Evol. Microbiol.">
        <title>The Global Catalogue of Microorganisms (GCM) 10K type strain sequencing project: providing services to taxonomists for standard genome sequencing and annotation.</title>
        <authorList>
            <consortium name="The Broad Institute Genomics Platform"/>
            <consortium name="The Broad Institute Genome Sequencing Center for Infectious Disease"/>
            <person name="Wu L."/>
            <person name="Ma J."/>
        </authorList>
    </citation>
    <scope>NUCLEOTIDE SEQUENCE [LARGE SCALE GENOMIC DNA]</scope>
    <source>
        <strain evidence="4">CGMCC 4.7645</strain>
    </source>
</reference>
<keyword evidence="2" id="KW-0812">Transmembrane</keyword>
<protein>
    <submittedName>
        <fullName evidence="3">Uncharacterized protein</fullName>
    </submittedName>
</protein>
<evidence type="ECO:0000313" key="3">
    <source>
        <dbReference type="EMBL" id="MFD2417575.1"/>
    </source>
</evidence>
<dbReference type="Proteomes" id="UP001597417">
    <property type="component" value="Unassembled WGS sequence"/>
</dbReference>
<dbReference type="EMBL" id="JBHUKR010000007">
    <property type="protein sequence ID" value="MFD2417575.1"/>
    <property type="molecule type" value="Genomic_DNA"/>
</dbReference>
<accession>A0ABW5FSH1</accession>
<comment type="caution">
    <text evidence="3">The sequence shown here is derived from an EMBL/GenBank/DDBJ whole genome shotgun (WGS) entry which is preliminary data.</text>
</comment>
<sequence>MAKDDDAGLGDGTQPAAFGDALSGPVSDSGEEFQLTRVASPVKPDPEAVRDLVDAEMARERGGTAAFAPADAETQPPAGDAEPIPPAAPLGMLPRQRSRPGLGRRRPSLRMPRVSLPSPDSVRRVRPSSGSTGVIVAVILLIIFVVLAIEFVTSLVGSIMGAFS</sequence>
<proteinExistence type="predicted"/>
<dbReference type="RefSeq" id="WP_378265445.1">
    <property type="nucleotide sequence ID" value="NZ_JBHUKR010000007.1"/>
</dbReference>
<feature type="transmembrane region" description="Helical" evidence="2">
    <location>
        <begin position="133"/>
        <end position="163"/>
    </location>
</feature>
<feature type="compositionally biased region" description="Low complexity" evidence="1">
    <location>
        <begin position="109"/>
        <end position="120"/>
    </location>
</feature>
<feature type="region of interest" description="Disordered" evidence="1">
    <location>
        <begin position="1"/>
        <end position="128"/>
    </location>
</feature>
<gene>
    <name evidence="3" type="ORF">ACFSXZ_14695</name>
</gene>
<evidence type="ECO:0000256" key="2">
    <source>
        <dbReference type="SAM" id="Phobius"/>
    </source>
</evidence>
<feature type="compositionally biased region" description="Basic and acidic residues" evidence="1">
    <location>
        <begin position="44"/>
        <end position="62"/>
    </location>
</feature>
<feature type="compositionally biased region" description="Basic residues" evidence="1">
    <location>
        <begin position="96"/>
        <end position="108"/>
    </location>
</feature>
<name>A0ABW5FSH1_9PSEU</name>
<evidence type="ECO:0000256" key="1">
    <source>
        <dbReference type="SAM" id="MobiDB-lite"/>
    </source>
</evidence>
<organism evidence="3 4">
    <name type="scientific">Amycolatopsis pigmentata</name>
    <dbReference type="NCBI Taxonomy" id="450801"/>
    <lineage>
        <taxon>Bacteria</taxon>
        <taxon>Bacillati</taxon>
        <taxon>Actinomycetota</taxon>
        <taxon>Actinomycetes</taxon>
        <taxon>Pseudonocardiales</taxon>
        <taxon>Pseudonocardiaceae</taxon>
        <taxon>Amycolatopsis</taxon>
    </lineage>
</organism>
<keyword evidence="4" id="KW-1185">Reference proteome</keyword>